<feature type="compositionally biased region" description="Low complexity" evidence="1">
    <location>
        <begin position="60"/>
        <end position="83"/>
    </location>
</feature>
<dbReference type="GeneID" id="89937443"/>
<sequence length="250" mass="27695">MATATPERATANTRAAIDSLSAEDFETASIRSAAPSYTSEAPSYHSTVPNPEPVPPYSPPARSTAPAQSPPSSAGVSSLLGPAPQSSDGSSSPRRQGLPPVPTGPPRHSVAPSLNQFRIPSWSSVSSNPTARQYHNVALRRASAANSTASLEGALRRAMLERIEEEERNRFRPLEDPYLVGEEAAARARRERLARESGDDILIREDRRWDWFLAQMKDREQRERSWKKFRRDVEKRSYNGRLGFLIGARF</sequence>
<evidence type="ECO:0000256" key="1">
    <source>
        <dbReference type="SAM" id="MobiDB-lite"/>
    </source>
</evidence>
<dbReference type="RefSeq" id="XP_064674539.1">
    <property type="nucleotide sequence ID" value="XM_064813318.1"/>
</dbReference>
<name>A0AAN6TM03_9PEZI</name>
<dbReference type="AlphaFoldDB" id="A0AAN6TM03"/>
<accession>A0AAN6TM03</accession>
<feature type="region of interest" description="Disordered" evidence="1">
    <location>
        <begin position="1"/>
        <end position="114"/>
    </location>
</feature>
<evidence type="ECO:0000313" key="3">
    <source>
        <dbReference type="Proteomes" id="UP001302812"/>
    </source>
</evidence>
<keyword evidence="3" id="KW-1185">Reference proteome</keyword>
<dbReference type="Proteomes" id="UP001302812">
    <property type="component" value="Unassembled WGS sequence"/>
</dbReference>
<gene>
    <name evidence="2" type="ORF">N656DRAFT_764291</name>
</gene>
<proteinExistence type="predicted"/>
<feature type="compositionally biased region" description="Polar residues" evidence="1">
    <location>
        <begin position="84"/>
        <end position="94"/>
    </location>
</feature>
<protein>
    <submittedName>
        <fullName evidence="2">Uncharacterized protein</fullName>
    </submittedName>
</protein>
<organism evidence="2 3">
    <name type="scientific">Canariomyces notabilis</name>
    <dbReference type="NCBI Taxonomy" id="2074819"/>
    <lineage>
        <taxon>Eukaryota</taxon>
        <taxon>Fungi</taxon>
        <taxon>Dikarya</taxon>
        <taxon>Ascomycota</taxon>
        <taxon>Pezizomycotina</taxon>
        <taxon>Sordariomycetes</taxon>
        <taxon>Sordariomycetidae</taxon>
        <taxon>Sordariales</taxon>
        <taxon>Chaetomiaceae</taxon>
        <taxon>Canariomyces</taxon>
    </lineage>
</organism>
<dbReference type="EMBL" id="MU853332">
    <property type="protein sequence ID" value="KAK4116969.1"/>
    <property type="molecule type" value="Genomic_DNA"/>
</dbReference>
<feature type="compositionally biased region" description="Polar residues" evidence="1">
    <location>
        <begin position="35"/>
        <end position="48"/>
    </location>
</feature>
<evidence type="ECO:0000313" key="2">
    <source>
        <dbReference type="EMBL" id="KAK4116969.1"/>
    </source>
</evidence>
<feature type="compositionally biased region" description="Pro residues" evidence="1">
    <location>
        <begin position="50"/>
        <end position="59"/>
    </location>
</feature>
<reference evidence="2" key="1">
    <citation type="journal article" date="2023" name="Mol. Phylogenet. Evol.">
        <title>Genome-scale phylogeny and comparative genomics of the fungal order Sordariales.</title>
        <authorList>
            <person name="Hensen N."/>
            <person name="Bonometti L."/>
            <person name="Westerberg I."/>
            <person name="Brannstrom I.O."/>
            <person name="Guillou S."/>
            <person name="Cros-Aarteil S."/>
            <person name="Calhoun S."/>
            <person name="Haridas S."/>
            <person name="Kuo A."/>
            <person name="Mondo S."/>
            <person name="Pangilinan J."/>
            <person name="Riley R."/>
            <person name="LaButti K."/>
            <person name="Andreopoulos B."/>
            <person name="Lipzen A."/>
            <person name="Chen C."/>
            <person name="Yan M."/>
            <person name="Daum C."/>
            <person name="Ng V."/>
            <person name="Clum A."/>
            <person name="Steindorff A."/>
            <person name="Ohm R.A."/>
            <person name="Martin F."/>
            <person name="Silar P."/>
            <person name="Natvig D.O."/>
            <person name="Lalanne C."/>
            <person name="Gautier V."/>
            <person name="Ament-Velasquez S.L."/>
            <person name="Kruys A."/>
            <person name="Hutchinson M.I."/>
            <person name="Powell A.J."/>
            <person name="Barry K."/>
            <person name="Miller A.N."/>
            <person name="Grigoriev I.V."/>
            <person name="Debuchy R."/>
            <person name="Gladieux P."/>
            <person name="Hiltunen Thoren M."/>
            <person name="Johannesson H."/>
        </authorList>
    </citation>
    <scope>NUCLEOTIDE SEQUENCE</scope>
    <source>
        <strain evidence="2">CBS 508.74</strain>
    </source>
</reference>
<comment type="caution">
    <text evidence="2">The sequence shown here is derived from an EMBL/GenBank/DDBJ whole genome shotgun (WGS) entry which is preliminary data.</text>
</comment>
<reference evidence="2" key="2">
    <citation type="submission" date="2023-05" db="EMBL/GenBank/DDBJ databases">
        <authorList>
            <consortium name="Lawrence Berkeley National Laboratory"/>
            <person name="Steindorff A."/>
            <person name="Hensen N."/>
            <person name="Bonometti L."/>
            <person name="Westerberg I."/>
            <person name="Brannstrom I.O."/>
            <person name="Guillou S."/>
            <person name="Cros-Aarteil S."/>
            <person name="Calhoun S."/>
            <person name="Haridas S."/>
            <person name="Kuo A."/>
            <person name="Mondo S."/>
            <person name="Pangilinan J."/>
            <person name="Riley R."/>
            <person name="Labutti K."/>
            <person name="Andreopoulos B."/>
            <person name="Lipzen A."/>
            <person name="Chen C."/>
            <person name="Yanf M."/>
            <person name="Daum C."/>
            <person name="Ng V."/>
            <person name="Clum A."/>
            <person name="Ohm R."/>
            <person name="Martin F."/>
            <person name="Silar P."/>
            <person name="Natvig D."/>
            <person name="Lalanne C."/>
            <person name="Gautier V."/>
            <person name="Ament-Velasquez S.L."/>
            <person name="Kruys A."/>
            <person name="Hutchinson M.I."/>
            <person name="Powell A.J."/>
            <person name="Barry K."/>
            <person name="Miller A.N."/>
            <person name="Grigoriev I.V."/>
            <person name="Debuchy R."/>
            <person name="Gladieux P."/>
            <person name="Thoren M.H."/>
            <person name="Johannesson H."/>
        </authorList>
    </citation>
    <scope>NUCLEOTIDE SEQUENCE</scope>
    <source>
        <strain evidence="2">CBS 508.74</strain>
    </source>
</reference>